<name>A0ACC2IEF3_9PEZI</name>
<protein>
    <submittedName>
        <fullName evidence="1">Uncharacterized protein</fullName>
    </submittedName>
</protein>
<reference evidence="1" key="1">
    <citation type="submission" date="2022-11" db="EMBL/GenBank/DDBJ databases">
        <title>Genome Sequence of Nemania bipapillata.</title>
        <authorList>
            <person name="Buettner E."/>
        </authorList>
    </citation>
    <scope>NUCLEOTIDE SEQUENCE</scope>
    <source>
        <strain evidence="1">CP14</strain>
    </source>
</reference>
<comment type="caution">
    <text evidence="1">The sequence shown here is derived from an EMBL/GenBank/DDBJ whole genome shotgun (WGS) entry which is preliminary data.</text>
</comment>
<evidence type="ECO:0000313" key="1">
    <source>
        <dbReference type="EMBL" id="KAJ8113522.1"/>
    </source>
</evidence>
<dbReference type="EMBL" id="JAPESX010001519">
    <property type="protein sequence ID" value="KAJ8113522.1"/>
    <property type="molecule type" value="Genomic_DNA"/>
</dbReference>
<sequence length="132" mass="13957">MVVNTIISALTMAGVAVGAALDPAIRVPRTLSHAHTAQLDLDFVEEEFKKAGSHSTIQLVVPFASVSSYTGPTNYSNKAINAPINCLGQDTYDGHFAWTDGVFDPNRCADACTSRTQYNLANGAPTRPVSGS</sequence>
<organism evidence="1 2">
    <name type="scientific">Nemania bipapillata</name>
    <dbReference type="NCBI Taxonomy" id="110536"/>
    <lineage>
        <taxon>Eukaryota</taxon>
        <taxon>Fungi</taxon>
        <taxon>Dikarya</taxon>
        <taxon>Ascomycota</taxon>
        <taxon>Pezizomycotina</taxon>
        <taxon>Sordariomycetes</taxon>
        <taxon>Xylariomycetidae</taxon>
        <taxon>Xylariales</taxon>
        <taxon>Xylariaceae</taxon>
        <taxon>Nemania</taxon>
    </lineage>
</organism>
<dbReference type="Proteomes" id="UP001153334">
    <property type="component" value="Unassembled WGS sequence"/>
</dbReference>
<proteinExistence type="predicted"/>
<accession>A0ACC2IEF3</accession>
<evidence type="ECO:0000313" key="2">
    <source>
        <dbReference type="Proteomes" id="UP001153334"/>
    </source>
</evidence>
<gene>
    <name evidence="1" type="ORF">ONZ43_g5139</name>
</gene>
<keyword evidence="2" id="KW-1185">Reference proteome</keyword>